<protein>
    <submittedName>
        <fullName evidence="1">Uncharacterized protein</fullName>
    </submittedName>
</protein>
<evidence type="ECO:0000313" key="2">
    <source>
        <dbReference type="Proteomes" id="UP000023152"/>
    </source>
</evidence>
<dbReference type="AlphaFoldDB" id="X6LFD3"/>
<sequence>MEDEILSFLKNPPVEMRQEQAEALCKMLRDDQECTCMEDVTRLTEKEWEEAFSKVELKIATKVRLYRAIKDMSKKRSIPTPVEITEVVLVSKIVKRINKAYVTLKNNTQVEIYLNDEKWKHLEMQEGDEIKCHYSINESRVVTIHDIQFSDIYSANVLVSSKESITHIVPLSMQSRGLEQKVCILHICICYL</sequence>
<evidence type="ECO:0000313" key="1">
    <source>
        <dbReference type="EMBL" id="ETN99424.1"/>
    </source>
</evidence>
<proteinExistence type="predicted"/>
<keyword evidence="2" id="KW-1185">Reference proteome</keyword>
<gene>
    <name evidence="1" type="ORF">RFI_38050</name>
</gene>
<reference evidence="1 2" key="1">
    <citation type="journal article" date="2013" name="Curr. Biol.">
        <title>The Genome of the Foraminiferan Reticulomyxa filosa.</title>
        <authorList>
            <person name="Glockner G."/>
            <person name="Hulsmann N."/>
            <person name="Schleicher M."/>
            <person name="Noegel A.A."/>
            <person name="Eichinger L."/>
            <person name="Gallinger C."/>
            <person name="Pawlowski J."/>
            <person name="Sierra R."/>
            <person name="Euteneuer U."/>
            <person name="Pillet L."/>
            <person name="Moustafa A."/>
            <person name="Platzer M."/>
            <person name="Groth M."/>
            <person name="Szafranski K."/>
            <person name="Schliwa M."/>
        </authorList>
    </citation>
    <scope>NUCLEOTIDE SEQUENCE [LARGE SCALE GENOMIC DNA]</scope>
</reference>
<name>X6LFD3_RETFI</name>
<dbReference type="Proteomes" id="UP000023152">
    <property type="component" value="Unassembled WGS sequence"/>
</dbReference>
<accession>X6LFD3</accession>
<dbReference type="EMBL" id="ASPP01043991">
    <property type="protein sequence ID" value="ETN99424.1"/>
    <property type="molecule type" value="Genomic_DNA"/>
</dbReference>
<comment type="caution">
    <text evidence="1">The sequence shown here is derived from an EMBL/GenBank/DDBJ whole genome shotgun (WGS) entry which is preliminary data.</text>
</comment>
<organism evidence="1 2">
    <name type="scientific">Reticulomyxa filosa</name>
    <dbReference type="NCBI Taxonomy" id="46433"/>
    <lineage>
        <taxon>Eukaryota</taxon>
        <taxon>Sar</taxon>
        <taxon>Rhizaria</taxon>
        <taxon>Retaria</taxon>
        <taxon>Foraminifera</taxon>
        <taxon>Monothalamids</taxon>
        <taxon>Reticulomyxidae</taxon>
        <taxon>Reticulomyxa</taxon>
    </lineage>
</organism>